<evidence type="ECO:0000259" key="6">
    <source>
        <dbReference type="PROSITE" id="PS50865"/>
    </source>
</evidence>
<dbReference type="PROSITE" id="PS51551">
    <property type="entry name" value="EPHRIN_RBD_2"/>
    <property type="match status" value="1"/>
</dbReference>
<comment type="caution">
    <text evidence="5">Lacks conserved residue(s) required for the propagation of feature annotation.</text>
</comment>
<dbReference type="InterPro" id="IPR046341">
    <property type="entry name" value="SET_dom_sf"/>
</dbReference>
<dbReference type="GO" id="GO:0005634">
    <property type="term" value="C:nucleus"/>
    <property type="evidence" value="ECO:0007669"/>
    <property type="project" value="TreeGrafter"/>
</dbReference>
<reference evidence="9" key="1">
    <citation type="submission" date="2016-11" db="UniProtKB">
        <authorList>
            <consortium name="WormBaseParasite"/>
        </authorList>
    </citation>
    <scope>IDENTIFICATION</scope>
</reference>
<dbReference type="SUPFAM" id="SSF82199">
    <property type="entry name" value="SET domain"/>
    <property type="match status" value="1"/>
</dbReference>
<dbReference type="Gene3D" id="2.170.270.10">
    <property type="entry name" value="SET domain"/>
    <property type="match status" value="1"/>
</dbReference>
<dbReference type="AlphaFoldDB" id="A0A1I7Z1M5"/>
<dbReference type="PROSITE" id="PS50865">
    <property type="entry name" value="ZF_MYND_2"/>
    <property type="match status" value="1"/>
</dbReference>
<comment type="similarity">
    <text evidence="5">Belongs to the ephrin family.</text>
</comment>
<dbReference type="Gene3D" id="1.10.220.160">
    <property type="match status" value="1"/>
</dbReference>
<keyword evidence="8" id="KW-1185">Reference proteome</keyword>
<protein>
    <submittedName>
        <fullName evidence="9">MYND-type domain-containing protein</fullName>
    </submittedName>
</protein>
<dbReference type="SUPFAM" id="SSF144232">
    <property type="entry name" value="HIT/MYND zinc finger-like"/>
    <property type="match status" value="1"/>
</dbReference>
<dbReference type="InterPro" id="IPR011990">
    <property type="entry name" value="TPR-like_helical_dom_sf"/>
</dbReference>
<evidence type="ECO:0000256" key="3">
    <source>
        <dbReference type="ARBA" id="ARBA00022833"/>
    </source>
</evidence>
<evidence type="ECO:0000256" key="2">
    <source>
        <dbReference type="ARBA" id="ARBA00022771"/>
    </source>
</evidence>
<dbReference type="GO" id="GO:0016020">
    <property type="term" value="C:membrane"/>
    <property type="evidence" value="ECO:0007669"/>
    <property type="project" value="InterPro"/>
</dbReference>
<dbReference type="PROSITE" id="PS01360">
    <property type="entry name" value="ZF_MYND_1"/>
    <property type="match status" value="1"/>
</dbReference>
<feature type="disulfide bond" evidence="5">
    <location>
        <begin position="66"/>
        <end position="106"/>
    </location>
</feature>
<keyword evidence="3" id="KW-0862">Zinc</keyword>
<dbReference type="WBParaSite" id="L893_g21907.t1">
    <property type="protein sequence ID" value="L893_g21907.t1"/>
    <property type="gene ID" value="L893_g21907"/>
</dbReference>
<sequence length="841" mass="96721">MSPLTWTLASSWSFFVVLCTTVPIRSITTIVHLNWTSTSPMFVFSKDNEAIAGGRMGIGDILVFECPYTDLDKNQTQEEYSLIYDVTEEEMHDCVLRDDSRLVGECVEPYRRRSIVYRRGDFTGRLHFMSVSTGTKAGLYNRVGGLCESANMRTSISLEELEERRLEDYVDGEIHNLDMIVAPRPEPRSEDFDDVPEEYEGMNDDQVLRAHRINHIQRIGKVIDIGRYEGPPLTQEQWRNAFAKSYQVDQPLTAEDLDPMVRSKFRFFSTPAPEVEPESREQVKEQPLLPDVPYFKNRRYGKRGADFFDWMCVVKSGSTLWTKGDVTSVNSPLAACAPPLLRPLCRLASFSKAAPVFSDCTRLTTARMSSVNGTSPTPTVSSTYDRVRILDNPFAHLVNNNQVSKFCSYCMRAPENEQLLRCSSCDFSRYCNKDCQKLAWKMHRAECRRLKAVFPNLPLTEVLFMSRVIDRVLFLDAYGDKFGWETNRKWSDLLGHEDDIRADTVKYEHFKKIHGKMTLFRKEEMIPEEDFFKIFCKVSINSHSIHTSAGIEIGLALDLGVSIYDHSCRPNCSMVFDGFRVCIRPLTPESNPYNTKTSFISYIDVGRSRYQRRKDLKAKWYFECKCERCEDANDDLLTSLKCANASCDEPLLTHETAEVMMISCPKCNTIADEDYVRAGQEKMLSLPPTYTLDSDPKELQVMYDDAAKILHSKNIYLCRMQTAIFHITGKLQENLGVVQKQIFENYKMCFPSMDRHNGFQLLHMAKALIEKGERTEAVSYAYDAMCIFEIAFGMNHPYYLQTLALWTFLDTKAKKTDEELFQLMHFGKRNKPVDLEKLLGE</sequence>
<dbReference type="Pfam" id="PF00812">
    <property type="entry name" value="Ephrin"/>
    <property type="match status" value="1"/>
</dbReference>
<dbReference type="InterPro" id="IPR001799">
    <property type="entry name" value="Ephrin_RBD"/>
</dbReference>
<name>A0A1I7Z1M5_9BILA</name>
<dbReference type="SUPFAM" id="SSF49503">
    <property type="entry name" value="Cupredoxins"/>
    <property type="match status" value="1"/>
</dbReference>
<dbReference type="Gene3D" id="1.25.40.10">
    <property type="entry name" value="Tetratricopeptide repeat domain"/>
    <property type="match status" value="1"/>
</dbReference>
<dbReference type="Gene3D" id="6.10.140.2220">
    <property type="match status" value="1"/>
</dbReference>
<accession>A0A1I7Z1M5</accession>
<dbReference type="Pfam" id="PF01753">
    <property type="entry name" value="zf-MYND"/>
    <property type="match status" value="1"/>
</dbReference>
<dbReference type="InterPro" id="IPR002893">
    <property type="entry name" value="Znf_MYND"/>
</dbReference>
<proteinExistence type="inferred from homology"/>
<dbReference type="PANTHER" id="PTHR12197:SF300">
    <property type="entry name" value="HISTONE-LYSINE N-METHYLTRANSFERASE SET-18"/>
    <property type="match status" value="1"/>
</dbReference>
<evidence type="ECO:0000259" key="7">
    <source>
        <dbReference type="PROSITE" id="PS51551"/>
    </source>
</evidence>
<dbReference type="InterPro" id="IPR008972">
    <property type="entry name" value="Cupredoxin"/>
</dbReference>
<dbReference type="Proteomes" id="UP000095287">
    <property type="component" value="Unplaced"/>
</dbReference>
<keyword evidence="5" id="KW-1015">Disulfide bond</keyword>
<dbReference type="GO" id="GO:0008270">
    <property type="term" value="F:zinc ion binding"/>
    <property type="evidence" value="ECO:0007669"/>
    <property type="project" value="UniProtKB-KW"/>
</dbReference>
<evidence type="ECO:0000256" key="5">
    <source>
        <dbReference type="PROSITE-ProRule" id="PRU00884"/>
    </source>
</evidence>
<feature type="domain" description="Ephrin RBD" evidence="7">
    <location>
        <begin position="28"/>
        <end position="158"/>
    </location>
</feature>
<evidence type="ECO:0000313" key="8">
    <source>
        <dbReference type="Proteomes" id="UP000095287"/>
    </source>
</evidence>
<dbReference type="InterPro" id="IPR050869">
    <property type="entry name" value="H3K4_H4K5_MeTrfase"/>
</dbReference>
<keyword evidence="2 4" id="KW-0863">Zinc-finger</keyword>
<organism evidence="8 9">
    <name type="scientific">Steinernema glaseri</name>
    <dbReference type="NCBI Taxonomy" id="37863"/>
    <lineage>
        <taxon>Eukaryota</taxon>
        <taxon>Metazoa</taxon>
        <taxon>Ecdysozoa</taxon>
        <taxon>Nematoda</taxon>
        <taxon>Chromadorea</taxon>
        <taxon>Rhabditida</taxon>
        <taxon>Tylenchina</taxon>
        <taxon>Panagrolaimomorpha</taxon>
        <taxon>Strongyloidoidea</taxon>
        <taxon>Steinernematidae</taxon>
        <taxon>Steinernema</taxon>
    </lineage>
</organism>
<evidence type="ECO:0000256" key="1">
    <source>
        <dbReference type="ARBA" id="ARBA00022723"/>
    </source>
</evidence>
<evidence type="ECO:0000256" key="4">
    <source>
        <dbReference type="PROSITE-ProRule" id="PRU00134"/>
    </source>
</evidence>
<evidence type="ECO:0000313" key="9">
    <source>
        <dbReference type="WBParaSite" id="L893_g21907.t1"/>
    </source>
</evidence>
<feature type="domain" description="MYND-type" evidence="6">
    <location>
        <begin position="407"/>
        <end position="447"/>
    </location>
</feature>
<dbReference type="Gene3D" id="2.60.40.420">
    <property type="entry name" value="Cupredoxins - blue copper proteins"/>
    <property type="match status" value="1"/>
</dbReference>
<keyword evidence="1" id="KW-0479">Metal-binding</keyword>
<dbReference type="PANTHER" id="PTHR12197">
    <property type="entry name" value="HISTONE-LYSINE N-METHYLTRANSFERASE SMYD"/>
    <property type="match status" value="1"/>
</dbReference>